<evidence type="ECO:0000256" key="3">
    <source>
        <dbReference type="ARBA" id="ARBA00022475"/>
    </source>
</evidence>
<dbReference type="GO" id="GO:0015226">
    <property type="term" value="F:carnitine transmembrane transporter activity"/>
    <property type="evidence" value="ECO:0007669"/>
    <property type="project" value="TreeGrafter"/>
</dbReference>
<evidence type="ECO:0000256" key="5">
    <source>
        <dbReference type="SAM" id="SignalP"/>
    </source>
</evidence>
<dbReference type="PANTHER" id="PTHR47737:SF1">
    <property type="entry name" value="GLYCINE BETAINE_PROLINE BETAINE TRANSPORT SYSTEM PERMEASE PROTEIN PROW"/>
    <property type="match status" value="1"/>
</dbReference>
<proteinExistence type="predicted"/>
<accession>A0A6J4QZ25</accession>
<dbReference type="Gene3D" id="3.40.190.10">
    <property type="entry name" value="Periplasmic binding protein-like II"/>
    <property type="match status" value="1"/>
</dbReference>
<dbReference type="CDD" id="cd13639">
    <property type="entry name" value="PBP2_OpuAC_like"/>
    <property type="match status" value="1"/>
</dbReference>
<feature type="domain" description="ABC-type glycine betaine transport system substrate-binding" evidence="6">
    <location>
        <begin position="34"/>
        <end position="277"/>
    </location>
</feature>
<feature type="chain" id="PRO_5039049567" evidence="5">
    <location>
        <begin position="22"/>
        <end position="296"/>
    </location>
</feature>
<dbReference type="GO" id="GO:0015871">
    <property type="term" value="P:choline transport"/>
    <property type="evidence" value="ECO:0007669"/>
    <property type="project" value="TreeGrafter"/>
</dbReference>
<evidence type="ECO:0000256" key="1">
    <source>
        <dbReference type="ARBA" id="ARBA00004236"/>
    </source>
</evidence>
<dbReference type="Pfam" id="PF04069">
    <property type="entry name" value="OpuAC"/>
    <property type="match status" value="1"/>
</dbReference>
<dbReference type="GO" id="GO:0005275">
    <property type="term" value="F:amine transmembrane transporter activity"/>
    <property type="evidence" value="ECO:0007669"/>
    <property type="project" value="TreeGrafter"/>
</dbReference>
<reference evidence="7" key="1">
    <citation type="submission" date="2020-02" db="EMBL/GenBank/DDBJ databases">
        <authorList>
            <person name="Meier V. D."/>
        </authorList>
    </citation>
    <scope>NUCLEOTIDE SEQUENCE</scope>
    <source>
        <strain evidence="7">AVDCRST_MAG25</strain>
    </source>
</reference>
<keyword evidence="4" id="KW-0472">Membrane</keyword>
<dbReference type="AlphaFoldDB" id="A0A6J4QZ25"/>
<evidence type="ECO:0000256" key="2">
    <source>
        <dbReference type="ARBA" id="ARBA00022448"/>
    </source>
</evidence>
<organism evidence="7">
    <name type="scientific">uncultured Rubrobacteraceae bacterium</name>
    <dbReference type="NCBI Taxonomy" id="349277"/>
    <lineage>
        <taxon>Bacteria</taxon>
        <taxon>Bacillati</taxon>
        <taxon>Actinomycetota</taxon>
        <taxon>Rubrobacteria</taxon>
        <taxon>Rubrobacterales</taxon>
        <taxon>Rubrobacteraceae</taxon>
        <taxon>environmental samples</taxon>
    </lineage>
</organism>
<evidence type="ECO:0000313" key="7">
    <source>
        <dbReference type="EMBL" id="CAA9456552.1"/>
    </source>
</evidence>
<dbReference type="GO" id="GO:0043190">
    <property type="term" value="C:ATP-binding cassette (ABC) transporter complex"/>
    <property type="evidence" value="ECO:0007669"/>
    <property type="project" value="InterPro"/>
</dbReference>
<dbReference type="GO" id="GO:0031460">
    <property type="term" value="P:glycine betaine transport"/>
    <property type="evidence" value="ECO:0007669"/>
    <property type="project" value="TreeGrafter"/>
</dbReference>
<comment type="subcellular location">
    <subcellularLocation>
        <location evidence="1">Cell membrane</location>
    </subcellularLocation>
</comment>
<name>A0A6J4QZ25_9ACTN</name>
<dbReference type="InterPro" id="IPR007210">
    <property type="entry name" value="ABC_Gly_betaine_transp_sub-bd"/>
</dbReference>
<gene>
    <name evidence="7" type="ORF">AVDCRST_MAG25-190</name>
</gene>
<evidence type="ECO:0000259" key="6">
    <source>
        <dbReference type="Pfam" id="PF04069"/>
    </source>
</evidence>
<evidence type="ECO:0000256" key="4">
    <source>
        <dbReference type="ARBA" id="ARBA00023136"/>
    </source>
</evidence>
<dbReference type="Gene3D" id="3.40.190.100">
    <property type="entry name" value="Glycine betaine-binding periplasmic protein, domain 2"/>
    <property type="match status" value="1"/>
</dbReference>
<sequence length="296" mass="32154">MAKTSGKLLAVVLALALSALASGCGASAEGNEGIKLGNIGWDENVAVANLTKALLEDELGYESVEIRTADLDSTYREVASGELDAFQDVWLPNQEALLGEVAEDVEELDPWFLGEPVQGMAVPAYMDVGSIEELNGTGADTIVGIEPSAVMQRVVAEEVIPAYGLEQMLVEGPTAGMLAEVERRYNAREEFAFLAWSPHWMNRTFDFRYLEDPNDAFGDLNDPVEVSTIVNGDLREEDPAAHAFMDALALTEEQINGLEYTINEEGDPLAGARRWASENRGVVLPFIEAARDARET</sequence>
<protein>
    <submittedName>
        <fullName evidence="7">Glycine betaine ABC transport system, glycine betaine-binding protein OpuAC</fullName>
    </submittedName>
</protein>
<dbReference type="PROSITE" id="PS51257">
    <property type="entry name" value="PROKAR_LIPOPROTEIN"/>
    <property type="match status" value="1"/>
</dbReference>
<dbReference type="PANTHER" id="PTHR47737">
    <property type="entry name" value="GLYCINE BETAINE/PROLINE BETAINE TRANSPORT SYSTEM PERMEASE PROTEIN PROW"/>
    <property type="match status" value="1"/>
</dbReference>
<feature type="signal peptide" evidence="5">
    <location>
        <begin position="1"/>
        <end position="21"/>
    </location>
</feature>
<keyword evidence="5" id="KW-0732">Signal</keyword>
<dbReference type="EMBL" id="CADCVI010000015">
    <property type="protein sequence ID" value="CAA9456552.1"/>
    <property type="molecule type" value="Genomic_DNA"/>
</dbReference>
<keyword evidence="2" id="KW-0813">Transport</keyword>
<keyword evidence="3" id="KW-1003">Cell membrane</keyword>
<dbReference type="SUPFAM" id="SSF53850">
    <property type="entry name" value="Periplasmic binding protein-like II"/>
    <property type="match status" value="1"/>
</dbReference>